<comment type="similarity">
    <text evidence="2 6">Belongs to the SEC16 family.</text>
</comment>
<dbReference type="GO" id="GO:0000139">
    <property type="term" value="C:Golgi membrane"/>
    <property type="evidence" value="ECO:0007669"/>
    <property type="project" value="UniProtKB-SubCell"/>
</dbReference>
<evidence type="ECO:0000259" key="9">
    <source>
        <dbReference type="Pfam" id="PF12932"/>
    </source>
</evidence>
<feature type="region of interest" description="Disordered" evidence="7">
    <location>
        <begin position="1538"/>
        <end position="1568"/>
    </location>
</feature>
<feature type="region of interest" description="Disordered" evidence="7">
    <location>
        <begin position="763"/>
        <end position="788"/>
    </location>
</feature>
<feature type="region of interest" description="Disordered" evidence="7">
    <location>
        <begin position="1378"/>
        <end position="1407"/>
    </location>
</feature>
<evidence type="ECO:0000313" key="11">
    <source>
        <dbReference type="WBParaSite" id="sdigi.contig463.g8485.t1"/>
    </source>
</evidence>
<feature type="region of interest" description="Disordered" evidence="7">
    <location>
        <begin position="451"/>
        <end position="472"/>
    </location>
</feature>
<keyword evidence="5 6" id="KW-0931">ER-Golgi transport</keyword>
<feature type="compositionally biased region" description="Basic and acidic residues" evidence="7">
    <location>
        <begin position="604"/>
        <end position="613"/>
    </location>
</feature>
<feature type="compositionally biased region" description="Basic and acidic residues" evidence="7">
    <location>
        <begin position="763"/>
        <end position="781"/>
    </location>
</feature>
<dbReference type="GO" id="GO:0007030">
    <property type="term" value="P:Golgi organization"/>
    <property type="evidence" value="ECO:0007669"/>
    <property type="project" value="TreeGrafter"/>
</dbReference>
<keyword evidence="6" id="KW-0472">Membrane</keyword>
<dbReference type="Proteomes" id="UP000887581">
    <property type="component" value="Unplaced"/>
</dbReference>
<keyword evidence="6" id="KW-0333">Golgi apparatus</keyword>
<accession>A0A915Q1S7</accession>
<dbReference type="Gene3D" id="1.25.40.1030">
    <property type="match status" value="1"/>
</dbReference>
<evidence type="ECO:0000256" key="6">
    <source>
        <dbReference type="RuleBase" id="RU364101"/>
    </source>
</evidence>
<dbReference type="GO" id="GO:0070971">
    <property type="term" value="C:endoplasmic reticulum exit site"/>
    <property type="evidence" value="ECO:0007669"/>
    <property type="project" value="TreeGrafter"/>
</dbReference>
<feature type="compositionally biased region" description="Polar residues" evidence="7">
    <location>
        <begin position="1638"/>
        <end position="1647"/>
    </location>
</feature>
<feature type="region of interest" description="Disordered" evidence="7">
    <location>
        <begin position="412"/>
        <end position="439"/>
    </location>
</feature>
<name>A0A915Q1S7_9BILA</name>
<dbReference type="PANTHER" id="PTHR13402">
    <property type="entry name" value="RGPR-RELATED"/>
    <property type="match status" value="1"/>
</dbReference>
<keyword evidence="3 6" id="KW-0813">Transport</keyword>
<dbReference type="GO" id="GO:0012507">
    <property type="term" value="C:ER to Golgi transport vesicle membrane"/>
    <property type="evidence" value="ECO:0007669"/>
    <property type="project" value="TreeGrafter"/>
</dbReference>
<dbReference type="GO" id="GO:0016192">
    <property type="term" value="P:vesicle-mediated transport"/>
    <property type="evidence" value="ECO:0007669"/>
    <property type="project" value="UniProtKB-KW"/>
</dbReference>
<evidence type="ECO:0000256" key="5">
    <source>
        <dbReference type="ARBA" id="ARBA00022892"/>
    </source>
</evidence>
<evidence type="ECO:0000313" key="10">
    <source>
        <dbReference type="Proteomes" id="UP000887581"/>
    </source>
</evidence>
<dbReference type="WBParaSite" id="sdigi.contig463.g8485.t1">
    <property type="protein sequence ID" value="sdigi.contig463.g8485.t1"/>
    <property type="gene ID" value="sdigi.contig463.g8485"/>
</dbReference>
<dbReference type="GO" id="GO:0070973">
    <property type="term" value="P:protein localization to endoplasmic reticulum exit site"/>
    <property type="evidence" value="ECO:0007669"/>
    <property type="project" value="TreeGrafter"/>
</dbReference>
<feature type="region of interest" description="Disordered" evidence="7">
    <location>
        <begin position="1330"/>
        <end position="1364"/>
    </location>
</feature>
<dbReference type="Pfam" id="PF12932">
    <property type="entry name" value="Sec16"/>
    <property type="match status" value="1"/>
</dbReference>
<dbReference type="InterPro" id="IPR024340">
    <property type="entry name" value="Sec16_CCD"/>
</dbReference>
<dbReference type="Pfam" id="PF12931">
    <property type="entry name" value="TPR_Sec16"/>
    <property type="match status" value="1"/>
</dbReference>
<evidence type="ECO:0000256" key="1">
    <source>
        <dbReference type="ARBA" id="ARBA00004240"/>
    </source>
</evidence>
<dbReference type="GO" id="GO:0015031">
    <property type="term" value="P:protein transport"/>
    <property type="evidence" value="ECO:0007669"/>
    <property type="project" value="UniProtKB-KW"/>
</dbReference>
<evidence type="ECO:0000256" key="2">
    <source>
        <dbReference type="ARBA" id="ARBA00005927"/>
    </source>
</evidence>
<keyword evidence="6" id="KW-0653">Protein transport</keyword>
<evidence type="ECO:0000256" key="3">
    <source>
        <dbReference type="ARBA" id="ARBA00022448"/>
    </source>
</evidence>
<dbReference type="InterPro" id="IPR024298">
    <property type="entry name" value="Sec16_Sec23-bd"/>
</dbReference>
<evidence type="ECO:0000256" key="7">
    <source>
        <dbReference type="SAM" id="MobiDB-lite"/>
    </source>
</evidence>
<keyword evidence="4 6" id="KW-0256">Endoplasmic reticulum</keyword>
<proteinExistence type="inferred from homology"/>
<dbReference type="CDD" id="cd09233">
    <property type="entry name" value="ACE1-Sec16-like"/>
    <property type="match status" value="1"/>
</dbReference>
<dbReference type="PANTHER" id="PTHR13402:SF6">
    <property type="entry name" value="SECRETORY 16, ISOFORM I"/>
    <property type="match status" value="1"/>
</dbReference>
<sequence>MSEYYWQLQTNTQHRKNDAKDGDEWSSVGLTSDNINERSEQQQQTYWWCQQNQNGTDPYCAAAFEGFRASSGDGNGINSWQTSITPDSHTAHYEQEQSVQIVLINAPQQGQQYSFGVHQRIMDSEYSTEGKEVSNGKENQQFQHGNISSDLAGGNLATLLPEEKEEVINEAESGVSLIAAAQGAPVISTSPDTTMETSFVQSSCVLSCSQTFPTAYPSDANIAHIVSVQNASGFSTSSDVPALQPVIPDLQSSGTSVFLVGETSETQNNTTIVESAQAISSIVNLHQLTGAAVSVSKEESVANTGTGNPHSTDVVHDIQEQNDLKSISQRDYKEQNSAIVTSAELSADSTALDSCFSEIPPQKHKDSKNVRDRYRIIRQQYPEVVKRLDRLRMETHGLGWRPVQKSAVIETDGSSHMSMSNKRQRNSTVIDPDSNAPSNLKNVEAISVSRPSSKMNHSYTLPERLSSEDSSTKNDVYYGEDFVNSLRRNRHARTREHDYFLSRGTKSEMGEIGPYRGPALSKHKQYLMMQHSYGYHSSAGCQPYEYYPSGRQSLGPHLGRRAAHELAMMYNEDTSHPRRPQSSFDAPTYSKYQHLNEFAQDSHQDDLGEHSFESADESSGSDSEIARIHNEQEMMRRAATMRYNPMPLAAPNEFYYFGVIQLPQVERVEYIMRRIPPPPEYFQLPPVEKAAYMFYCVLYRHHYLPVDLFHKKFNREYFNYMCEGDSAEIALWKICKHTQEEYIAKRSASQLKAYEMSQKQLFSDDHETLDSRQSERGSRCDPEDDSDQISIDSAAKEPMKFRIPHSFLRFGAGGKVIVLNVQNSENILEIRNLKSLFGDHKLLHFSNAIESFRGPLIAGFTPTHSVHLYVQRQIEFILKSEAYHLNPLNSLESDCLLIWQLLEMLVQQQGRVTGPDLSRLLMSSCPVSEQRRHSKEKSHSLTPANFSERSVDPKAYDRFTQLLLGGHVKEALDSAVKDGLYSDAMILARRMCVQESQELEKVETAFLSHRSELNPVMTLLAVANGQPAPVLTSPPMDEASSWRSHAAIVLANLNTPAALGTVYQLGCVLSRRGLHTAADFCFLAVSLLLPGYNPFQPVPKRFSVIDLHATEIFQYSVKLARGGSFNTSTAYQLYRLDYVEMIAEFGNSAVDAFRYCVEIAKEIWDRCNEIDVENLERLYELAERLKFAASADANSVGWLPTLRSLIDEQQKVISDNKVMQSDATAVVDHDIEDVMTPKVSPKAKVAVDLVKSTDRQKEDLTTNSQPIDWNTHQETLAIPSVSVMQQQGEIGKPEHNECDAYQEQLSEKVGACSNMESANLFQHSTMLVSTRDSGENSSTSHATVTSTMVPQASGRVSHEPMRSYCDGNSYERKVLKMEEQNDSTRPNSEIATEITTEPSTTSAISYEDTPQRNVDHSEEKISNGALLAVTGGSQFNGALHSGYFPSTVLTSNSNQHPSVIPERSNFSQEQRNAVKKSEKMHTKENIADDHRQNSGLFSKLKATIAKAIPSGNEMILPDDKNPSIVWDPKLNRYVGEGIEEEPVPEPPPSVTQNSERSNELSHGNVGGLTAARLSGGSRYFNPLIETSPSKVAAPSLLPPVPTATTFGFIPSMPALIIFAKVTLSRFIKYHVPDDNDASTESPFSTHTELLPQEADIAD</sequence>
<reference evidence="11" key="1">
    <citation type="submission" date="2022-11" db="UniProtKB">
        <authorList>
            <consortium name="WormBaseParasite"/>
        </authorList>
    </citation>
    <scope>IDENTIFICATION</scope>
</reference>
<comment type="subcellular location">
    <subcellularLocation>
        <location evidence="1">Endoplasmic reticulum</location>
    </subcellularLocation>
    <subcellularLocation>
        <location evidence="6">Golgi apparatus membrane</location>
    </subcellularLocation>
</comment>
<evidence type="ECO:0000256" key="4">
    <source>
        <dbReference type="ARBA" id="ARBA00022824"/>
    </source>
</evidence>
<feature type="domain" description="Sec16 central conserved" evidence="9">
    <location>
        <begin position="806"/>
        <end position="910"/>
    </location>
</feature>
<feature type="region of interest" description="Disordered" evidence="7">
    <location>
        <begin position="1634"/>
        <end position="1658"/>
    </location>
</feature>
<protein>
    <recommendedName>
        <fullName evidence="6">Protein transport protein sec16</fullName>
    </recommendedName>
</protein>
<feature type="compositionally biased region" description="Polar residues" evidence="7">
    <location>
        <begin position="1383"/>
        <end position="1404"/>
    </location>
</feature>
<feature type="domain" description="Sec16 Sec23-binding" evidence="8">
    <location>
        <begin position="961"/>
        <end position="1202"/>
    </location>
</feature>
<feature type="compositionally biased region" description="Polar residues" evidence="7">
    <location>
        <begin position="1330"/>
        <end position="1350"/>
    </location>
</feature>
<feature type="region of interest" description="Disordered" evidence="7">
    <location>
        <begin position="604"/>
        <end position="624"/>
    </location>
</feature>
<keyword evidence="10" id="KW-1185">Reference proteome</keyword>
<organism evidence="10 11">
    <name type="scientific">Setaria digitata</name>
    <dbReference type="NCBI Taxonomy" id="48799"/>
    <lineage>
        <taxon>Eukaryota</taxon>
        <taxon>Metazoa</taxon>
        <taxon>Ecdysozoa</taxon>
        <taxon>Nematoda</taxon>
        <taxon>Chromadorea</taxon>
        <taxon>Rhabditida</taxon>
        <taxon>Spirurina</taxon>
        <taxon>Spiruromorpha</taxon>
        <taxon>Filarioidea</taxon>
        <taxon>Setariidae</taxon>
        <taxon>Setaria</taxon>
    </lineage>
</organism>
<evidence type="ECO:0000259" key="8">
    <source>
        <dbReference type="Pfam" id="PF12931"/>
    </source>
</evidence>